<dbReference type="Pfam" id="PF12774">
    <property type="entry name" value="AAA_6"/>
    <property type="match status" value="1"/>
</dbReference>
<reference evidence="2" key="1">
    <citation type="submission" date="2022-10" db="EMBL/GenBank/DDBJ databases">
        <authorList>
            <person name="Chen Y."/>
            <person name="Dougan E. K."/>
            <person name="Chan C."/>
            <person name="Rhodes N."/>
            <person name="Thang M."/>
        </authorList>
    </citation>
    <scope>NUCLEOTIDE SEQUENCE</scope>
</reference>
<proteinExistence type="predicted"/>
<dbReference type="Gene3D" id="3.40.50.300">
    <property type="entry name" value="P-loop containing nucleotide triphosphate hydrolases"/>
    <property type="match status" value="1"/>
</dbReference>
<dbReference type="Proteomes" id="UP001152797">
    <property type="component" value="Unassembled WGS sequence"/>
</dbReference>
<evidence type="ECO:0000313" key="3">
    <source>
        <dbReference type="EMBL" id="CAL4789259.1"/>
    </source>
</evidence>
<accession>A0A9P1G9A9</accession>
<evidence type="ECO:0000313" key="4">
    <source>
        <dbReference type="Proteomes" id="UP001152797"/>
    </source>
</evidence>
<dbReference type="InterPro" id="IPR043157">
    <property type="entry name" value="Dynein_AAA1S"/>
</dbReference>
<keyword evidence="4" id="KW-1185">Reference proteome</keyword>
<dbReference type="PANTHER" id="PTHR46961">
    <property type="entry name" value="DYNEIN HEAVY CHAIN 1, AXONEMAL-LIKE PROTEIN"/>
    <property type="match status" value="1"/>
</dbReference>
<dbReference type="EMBL" id="CAMXCT020003013">
    <property type="protein sequence ID" value="CAL1155322.1"/>
    <property type="molecule type" value="Genomic_DNA"/>
</dbReference>
<organism evidence="2">
    <name type="scientific">Cladocopium goreaui</name>
    <dbReference type="NCBI Taxonomy" id="2562237"/>
    <lineage>
        <taxon>Eukaryota</taxon>
        <taxon>Sar</taxon>
        <taxon>Alveolata</taxon>
        <taxon>Dinophyceae</taxon>
        <taxon>Suessiales</taxon>
        <taxon>Symbiodiniaceae</taxon>
        <taxon>Cladocopium</taxon>
    </lineage>
</organism>
<feature type="domain" description="Dynein heavy chain hydrolytic ATP-binding dynein motor region" evidence="1">
    <location>
        <begin position="1"/>
        <end position="128"/>
    </location>
</feature>
<dbReference type="InterPro" id="IPR026983">
    <property type="entry name" value="DHC"/>
</dbReference>
<dbReference type="GO" id="GO:0005524">
    <property type="term" value="F:ATP binding"/>
    <property type="evidence" value="ECO:0007669"/>
    <property type="project" value="InterPro"/>
</dbReference>
<dbReference type="AlphaFoldDB" id="A0A9P1G9A9"/>
<dbReference type="EMBL" id="CAMXCT010003013">
    <property type="protein sequence ID" value="CAI4001947.1"/>
    <property type="molecule type" value="Genomic_DNA"/>
</dbReference>
<dbReference type="Gene3D" id="1.10.8.710">
    <property type="match status" value="1"/>
</dbReference>
<name>A0A9P1G9A9_9DINO</name>
<protein>
    <submittedName>
        <fullName evidence="3">Dynein axonemal heavy chain 6 (Axonemal beta dynein heavy chain 6) (Ciliary dynein heavy chain 6)</fullName>
    </submittedName>
</protein>
<sequence>MRAVKSVLVMAGQLKRKYPTLVEDLKRDVTLIRALRDSNVPKFLSFDLPLFFGIISCPAMLWDPCDLYPDADVPYVDYGSLQKEIENQLRIAKLQVVPTFVGKIIQLLETQLVRHGVMVVGNAFIGKSTKIQVLAKALSKLRQEG</sequence>
<dbReference type="InterPro" id="IPR035699">
    <property type="entry name" value="AAA_6"/>
</dbReference>
<gene>
    <name evidence="2" type="ORF">C1SCF055_LOCUS27937</name>
</gene>
<reference evidence="3 4" key="2">
    <citation type="submission" date="2024-05" db="EMBL/GenBank/DDBJ databases">
        <authorList>
            <person name="Chen Y."/>
            <person name="Shah S."/>
            <person name="Dougan E. K."/>
            <person name="Thang M."/>
            <person name="Chan C."/>
        </authorList>
    </citation>
    <scope>NUCLEOTIDE SEQUENCE [LARGE SCALE GENOMIC DNA]</scope>
</reference>
<evidence type="ECO:0000259" key="1">
    <source>
        <dbReference type="Pfam" id="PF12774"/>
    </source>
</evidence>
<dbReference type="PANTHER" id="PTHR46961:SF3">
    <property type="entry name" value="AAA+ ATPASE DOMAIN-CONTAINING PROTEIN"/>
    <property type="match status" value="1"/>
</dbReference>
<dbReference type="EMBL" id="CAMXCT030003013">
    <property type="protein sequence ID" value="CAL4789259.1"/>
    <property type="molecule type" value="Genomic_DNA"/>
</dbReference>
<dbReference type="OrthoDB" id="424310at2759"/>
<dbReference type="GO" id="GO:0051959">
    <property type="term" value="F:dynein light intermediate chain binding"/>
    <property type="evidence" value="ECO:0007669"/>
    <property type="project" value="InterPro"/>
</dbReference>
<evidence type="ECO:0000313" key="2">
    <source>
        <dbReference type="EMBL" id="CAI4001947.1"/>
    </source>
</evidence>
<dbReference type="GO" id="GO:0007018">
    <property type="term" value="P:microtubule-based movement"/>
    <property type="evidence" value="ECO:0007669"/>
    <property type="project" value="InterPro"/>
</dbReference>
<dbReference type="GO" id="GO:0030286">
    <property type="term" value="C:dynein complex"/>
    <property type="evidence" value="ECO:0007669"/>
    <property type="project" value="InterPro"/>
</dbReference>
<dbReference type="GO" id="GO:0045505">
    <property type="term" value="F:dynein intermediate chain binding"/>
    <property type="evidence" value="ECO:0007669"/>
    <property type="project" value="InterPro"/>
</dbReference>
<comment type="caution">
    <text evidence="2">The sequence shown here is derived from an EMBL/GenBank/DDBJ whole genome shotgun (WGS) entry which is preliminary data.</text>
</comment>
<dbReference type="InterPro" id="IPR027417">
    <property type="entry name" value="P-loop_NTPase"/>
</dbReference>